<dbReference type="KEGG" id="glj:GKIL_0448"/>
<evidence type="ECO:0000256" key="1">
    <source>
        <dbReference type="SAM" id="MobiDB-lite"/>
    </source>
</evidence>
<organism evidence="3 4">
    <name type="scientific">Gloeobacter kilaueensis (strain ATCC BAA-2537 / CCAP 1431/1 / ULC 316 / JS1)</name>
    <dbReference type="NCBI Taxonomy" id="1183438"/>
    <lineage>
        <taxon>Bacteria</taxon>
        <taxon>Bacillati</taxon>
        <taxon>Cyanobacteriota</taxon>
        <taxon>Cyanophyceae</taxon>
        <taxon>Gloeobacterales</taxon>
        <taxon>Gloeobacteraceae</taxon>
        <taxon>Gloeobacter</taxon>
    </lineage>
</organism>
<proteinExistence type="predicted"/>
<feature type="region of interest" description="Disordered" evidence="1">
    <location>
        <begin position="79"/>
        <end position="104"/>
    </location>
</feature>
<evidence type="ECO:0000259" key="2">
    <source>
        <dbReference type="Pfam" id="PF24691"/>
    </source>
</evidence>
<dbReference type="EMBL" id="CP003587">
    <property type="protein sequence ID" value="AGY56694.1"/>
    <property type="molecule type" value="Genomic_DNA"/>
</dbReference>
<gene>
    <name evidence="3" type="ORF">GKIL_0448</name>
</gene>
<dbReference type="AlphaFoldDB" id="U5QGC9"/>
<reference evidence="3 4" key="1">
    <citation type="journal article" date="2013" name="PLoS ONE">
        <title>Cultivation and Complete Genome Sequencing of Gloeobacter kilaueensis sp. nov., from a Lava Cave in Kilauea Caldera, Hawai'i.</title>
        <authorList>
            <person name="Saw J.H."/>
            <person name="Schatz M."/>
            <person name="Brown M.V."/>
            <person name="Kunkel D.D."/>
            <person name="Foster J.S."/>
            <person name="Shick H."/>
            <person name="Christensen S."/>
            <person name="Hou S."/>
            <person name="Wan X."/>
            <person name="Donachie S.P."/>
        </authorList>
    </citation>
    <scope>NUCLEOTIDE SEQUENCE [LARGE SCALE GENOMIC DNA]</scope>
    <source>
        <strain evidence="4">JS</strain>
    </source>
</reference>
<dbReference type="HOGENOM" id="CLU_147064_0_0_3"/>
<evidence type="ECO:0000313" key="4">
    <source>
        <dbReference type="Proteomes" id="UP000017396"/>
    </source>
</evidence>
<dbReference type="Proteomes" id="UP000017396">
    <property type="component" value="Chromosome"/>
</dbReference>
<dbReference type="STRING" id="1183438.GKIL_0448"/>
<sequence>MPPVRVGRWMGRKEYEAMLSSGTVQESYSGTTHVTFPASPNSFHKPSQTSIYVEFDVPDLAIVKTQEGWAKIIGPNTIQGRNAKRKGQPVPQMPQASSIQLLIP</sequence>
<name>U5QGC9_GLOK1</name>
<dbReference type="RefSeq" id="WP_023171717.1">
    <property type="nucleotide sequence ID" value="NC_022600.1"/>
</dbReference>
<dbReference type="Pfam" id="PF24691">
    <property type="entry name" value="TreTu_C"/>
    <property type="match status" value="1"/>
</dbReference>
<feature type="compositionally biased region" description="Polar residues" evidence="1">
    <location>
        <begin position="94"/>
        <end position="104"/>
    </location>
</feature>
<feature type="domain" description="TreTu toxin C-terminal" evidence="2">
    <location>
        <begin position="4"/>
        <end position="100"/>
    </location>
</feature>
<protein>
    <recommendedName>
        <fullName evidence="2">TreTu toxin C-terminal domain-containing protein</fullName>
    </recommendedName>
</protein>
<accession>U5QGC9</accession>
<dbReference type="InterPro" id="IPR057938">
    <property type="entry name" value="TreTu_C"/>
</dbReference>
<keyword evidence="4" id="KW-1185">Reference proteome</keyword>
<dbReference type="eggNOG" id="COG3209">
    <property type="taxonomic scope" value="Bacteria"/>
</dbReference>
<evidence type="ECO:0000313" key="3">
    <source>
        <dbReference type="EMBL" id="AGY56694.1"/>
    </source>
</evidence>